<feature type="transmembrane region" description="Helical" evidence="1">
    <location>
        <begin position="193"/>
        <end position="214"/>
    </location>
</feature>
<dbReference type="OrthoDB" id="7699993at2"/>
<reference evidence="2 3" key="1">
    <citation type="submission" date="2016-10" db="EMBL/GenBank/DDBJ databases">
        <authorList>
            <person name="de Groot N.N."/>
        </authorList>
    </citation>
    <scope>NUCLEOTIDE SEQUENCE [LARGE SCALE GENOMIC DNA]</scope>
    <source>
        <strain evidence="2 3">DSM 17925</strain>
    </source>
</reference>
<keyword evidence="1" id="KW-0472">Membrane</keyword>
<dbReference type="InterPro" id="IPR002798">
    <property type="entry name" value="SpoIIM-like"/>
</dbReference>
<dbReference type="PANTHER" id="PTHR35337">
    <property type="entry name" value="SLR1478 PROTEIN"/>
    <property type="match status" value="1"/>
</dbReference>
<dbReference type="Proteomes" id="UP000199167">
    <property type="component" value="Unassembled WGS sequence"/>
</dbReference>
<protein>
    <submittedName>
        <fullName evidence="2">Uncharacterized membrane protein SpoIIM, required for sporulation</fullName>
    </submittedName>
</protein>
<evidence type="ECO:0000256" key="1">
    <source>
        <dbReference type="SAM" id="Phobius"/>
    </source>
</evidence>
<proteinExistence type="predicted"/>
<name>A0A1I0MJS9_9RHOB</name>
<dbReference type="Pfam" id="PF01944">
    <property type="entry name" value="SpoIIM"/>
    <property type="match status" value="1"/>
</dbReference>
<organism evidence="2 3">
    <name type="scientific">Cognatiyoonia koreensis</name>
    <dbReference type="NCBI Taxonomy" id="364200"/>
    <lineage>
        <taxon>Bacteria</taxon>
        <taxon>Pseudomonadati</taxon>
        <taxon>Pseudomonadota</taxon>
        <taxon>Alphaproteobacteria</taxon>
        <taxon>Rhodobacterales</taxon>
        <taxon>Paracoccaceae</taxon>
        <taxon>Cognatiyoonia</taxon>
    </lineage>
</organism>
<feature type="transmembrane region" description="Helical" evidence="1">
    <location>
        <begin position="247"/>
        <end position="265"/>
    </location>
</feature>
<keyword evidence="1" id="KW-0812">Transmembrane</keyword>
<dbReference type="EMBL" id="FOIZ01000001">
    <property type="protein sequence ID" value="SEV88553.1"/>
    <property type="molecule type" value="Genomic_DNA"/>
</dbReference>
<gene>
    <name evidence="2" type="ORF">SAMN04488515_0060</name>
</gene>
<feature type="transmembrane region" description="Helical" evidence="1">
    <location>
        <begin position="221"/>
        <end position="241"/>
    </location>
</feature>
<dbReference type="RefSeq" id="WP_089988858.1">
    <property type="nucleotide sequence ID" value="NZ_FOIZ01000001.1"/>
</dbReference>
<feature type="transmembrane region" description="Helical" evidence="1">
    <location>
        <begin position="316"/>
        <end position="333"/>
    </location>
</feature>
<dbReference type="PANTHER" id="PTHR35337:SF1">
    <property type="entry name" value="SLR1478 PROTEIN"/>
    <property type="match status" value="1"/>
</dbReference>
<dbReference type="STRING" id="364200.SAMN04488515_0060"/>
<keyword evidence="3" id="KW-1185">Reference proteome</keyword>
<feature type="transmembrane region" description="Helical" evidence="1">
    <location>
        <begin position="286"/>
        <end position="304"/>
    </location>
</feature>
<sequence length="340" mass="37086">MTQGEINTSDLRSVRFRKEREASWKALENLIKRVEGSGMASLSFDEARDLAALYRQTVNSLSVAREISLDRALIGYLESLSARAYLVVYAPQEGVKDLVVKLFTKGIPQAARRTLPAMVIGFGLMIMGGLLGYFLYMQDSSWFYTFVPGGLADGRTPGASVEYLRGTIYDDDQSFMNSLGAFAAYLFSHNTQVAILVFSLGAFCMAPSFLLTFYNGTVLGAFIGLFVEAGLGYDIIAWLSIHGVTEISAICIACAGGVQLGMAVLMPGQMTRRDALRVRGRDATKLLILAGCMLFVAGILEGFFRQTVQSAELRLIIGWGIGALWVLWLTLAGRGEDRTA</sequence>
<dbReference type="AlphaFoldDB" id="A0A1I0MJS9"/>
<evidence type="ECO:0000313" key="2">
    <source>
        <dbReference type="EMBL" id="SEV88553.1"/>
    </source>
</evidence>
<feature type="transmembrane region" description="Helical" evidence="1">
    <location>
        <begin position="115"/>
        <end position="136"/>
    </location>
</feature>
<accession>A0A1I0MJS9</accession>
<keyword evidence="1" id="KW-1133">Transmembrane helix</keyword>
<evidence type="ECO:0000313" key="3">
    <source>
        <dbReference type="Proteomes" id="UP000199167"/>
    </source>
</evidence>